<gene>
    <name evidence="1" type="ORF">KSX_21490</name>
</gene>
<evidence type="ECO:0000313" key="1">
    <source>
        <dbReference type="EMBL" id="GHO43986.1"/>
    </source>
</evidence>
<accession>A0A8J3HVH6</accession>
<reference evidence="1" key="1">
    <citation type="submission" date="2020-10" db="EMBL/GenBank/DDBJ databases">
        <title>Taxonomic study of unclassified bacteria belonging to the class Ktedonobacteria.</title>
        <authorList>
            <person name="Yabe S."/>
            <person name="Wang C.M."/>
            <person name="Zheng Y."/>
            <person name="Sakai Y."/>
            <person name="Cavaletti L."/>
            <person name="Monciardini P."/>
            <person name="Donadio S."/>
        </authorList>
    </citation>
    <scope>NUCLEOTIDE SEQUENCE</scope>
    <source>
        <strain evidence="1">SOSP1-1</strain>
    </source>
</reference>
<keyword evidence="2" id="KW-1185">Reference proteome</keyword>
<evidence type="ECO:0000313" key="2">
    <source>
        <dbReference type="Proteomes" id="UP000612362"/>
    </source>
</evidence>
<sequence>MTIPGANPGIYGAHMVALARKIIVKRQAFLGGNLTYRLWHAWHKNASKMLISMRCPGFSP</sequence>
<protein>
    <submittedName>
        <fullName evidence="1">Uncharacterized protein</fullName>
    </submittedName>
</protein>
<proteinExistence type="predicted"/>
<dbReference type="AlphaFoldDB" id="A0A8J3HVH6"/>
<dbReference type="EMBL" id="BNJF01000001">
    <property type="protein sequence ID" value="GHO43986.1"/>
    <property type="molecule type" value="Genomic_DNA"/>
</dbReference>
<comment type="caution">
    <text evidence="1">The sequence shown here is derived from an EMBL/GenBank/DDBJ whole genome shotgun (WGS) entry which is preliminary data.</text>
</comment>
<dbReference type="Proteomes" id="UP000612362">
    <property type="component" value="Unassembled WGS sequence"/>
</dbReference>
<organism evidence="1 2">
    <name type="scientific">Ktedonospora formicarum</name>
    <dbReference type="NCBI Taxonomy" id="2778364"/>
    <lineage>
        <taxon>Bacteria</taxon>
        <taxon>Bacillati</taxon>
        <taxon>Chloroflexota</taxon>
        <taxon>Ktedonobacteria</taxon>
        <taxon>Ktedonobacterales</taxon>
        <taxon>Ktedonobacteraceae</taxon>
        <taxon>Ktedonospora</taxon>
    </lineage>
</organism>
<name>A0A8J3HVH6_9CHLR</name>